<evidence type="ECO:0000256" key="2">
    <source>
        <dbReference type="ARBA" id="ARBA00008912"/>
    </source>
</evidence>
<dbReference type="PANTHER" id="PTHR10917:SF0">
    <property type="entry name" value="DNA-DIRECTED RNA POLYMERASES I, II, AND III SUBUNIT RPABC3"/>
    <property type="match status" value="1"/>
</dbReference>
<dbReference type="PIRSF" id="PIRSF000779">
    <property type="entry name" value="RNA_pol_Rpb8"/>
    <property type="match status" value="1"/>
</dbReference>
<evidence type="ECO:0000256" key="4">
    <source>
        <dbReference type="PIRNR" id="PIRNR000779"/>
    </source>
</evidence>
<evidence type="ECO:0000313" key="6">
    <source>
        <dbReference type="EMBL" id="CAD8983053.1"/>
    </source>
</evidence>
<dbReference type="EMBL" id="HBFK01029911">
    <property type="protein sequence ID" value="CAD8751715.1"/>
    <property type="molecule type" value="Transcribed_RNA"/>
</dbReference>
<sequence>MFLLEDLFDTKDIDQDGKKFDNVSRIQAVSQTYNLELTLDVNTEVYPMKVNDRFSLAIASTLRKDGAPDDGSYDQSGFESHADDFEYVMYGKVFRHHQKHGDPDMSIFVSFGGLLMHLRGDEGHLKSLDLDNRIYLLMRKN</sequence>
<dbReference type="Gene3D" id="2.40.50.140">
    <property type="entry name" value="Nucleic acid-binding proteins"/>
    <property type="match status" value="1"/>
</dbReference>
<dbReference type="GO" id="GO:0005666">
    <property type="term" value="C:RNA polymerase III complex"/>
    <property type="evidence" value="ECO:0007669"/>
    <property type="project" value="TreeGrafter"/>
</dbReference>
<dbReference type="PANTHER" id="PTHR10917">
    <property type="entry name" value="DNA-DIRECTED RNA POLYMERASES I, II, AND III SUBUNIT RPABC3"/>
    <property type="match status" value="1"/>
</dbReference>
<dbReference type="EMBL" id="HBFX01056600">
    <property type="protein sequence ID" value="CAD8983053.1"/>
    <property type="molecule type" value="Transcribed_RNA"/>
</dbReference>
<dbReference type="InterPro" id="IPR005570">
    <property type="entry name" value="RPABC3"/>
</dbReference>
<dbReference type="Pfam" id="PF03870">
    <property type="entry name" value="RNA_pol_Rpb8"/>
    <property type="match status" value="1"/>
</dbReference>
<keyword evidence="3 4" id="KW-0539">Nucleus</keyword>
<dbReference type="GO" id="GO:0003899">
    <property type="term" value="F:DNA-directed RNA polymerase activity"/>
    <property type="evidence" value="ECO:0007669"/>
    <property type="project" value="UniProtKB-UniRule"/>
</dbReference>
<evidence type="ECO:0000256" key="3">
    <source>
        <dbReference type="ARBA" id="ARBA00023242"/>
    </source>
</evidence>
<dbReference type="SUPFAM" id="SSF50249">
    <property type="entry name" value="Nucleic acid-binding proteins"/>
    <property type="match status" value="1"/>
</dbReference>
<gene>
    <name evidence="6" type="ORF">HAND00432_LOCUS34063</name>
    <name evidence="5" type="ORF">HAND1043_LOCUS18221</name>
</gene>
<dbReference type="AlphaFoldDB" id="A0A6U5C346"/>
<dbReference type="GO" id="GO:0005736">
    <property type="term" value="C:RNA polymerase I complex"/>
    <property type="evidence" value="ECO:0007669"/>
    <property type="project" value="TreeGrafter"/>
</dbReference>
<dbReference type="InterPro" id="IPR012340">
    <property type="entry name" value="NA-bd_OB-fold"/>
</dbReference>
<evidence type="ECO:0000256" key="1">
    <source>
        <dbReference type="ARBA" id="ARBA00004123"/>
    </source>
</evidence>
<reference evidence="5" key="1">
    <citation type="submission" date="2021-01" db="EMBL/GenBank/DDBJ databases">
        <authorList>
            <person name="Corre E."/>
            <person name="Pelletier E."/>
            <person name="Niang G."/>
            <person name="Scheremetjew M."/>
            <person name="Finn R."/>
            <person name="Kale V."/>
            <person name="Holt S."/>
            <person name="Cochrane G."/>
            <person name="Meng A."/>
            <person name="Brown T."/>
            <person name="Cohen L."/>
        </authorList>
    </citation>
    <scope>NUCLEOTIDE SEQUENCE</scope>
    <source>
        <strain evidence="5">CCMP441</strain>
        <strain evidence="6">CCMP644</strain>
    </source>
</reference>
<proteinExistence type="inferred from homology"/>
<comment type="similarity">
    <text evidence="2 4">Belongs to the eukaryotic RPB8 RNA polymerase subunit family.</text>
</comment>
<comment type="subcellular location">
    <subcellularLocation>
        <location evidence="1">Nucleus</location>
    </subcellularLocation>
</comment>
<evidence type="ECO:0000313" key="5">
    <source>
        <dbReference type="EMBL" id="CAD8751715.1"/>
    </source>
</evidence>
<name>A0A6U5C346_HEMAN</name>
<accession>A0A6U5C346</accession>
<dbReference type="GO" id="GO:0006351">
    <property type="term" value="P:DNA-templated transcription"/>
    <property type="evidence" value="ECO:0007669"/>
    <property type="project" value="UniProtKB-UniRule"/>
</dbReference>
<dbReference type="SMART" id="SM00658">
    <property type="entry name" value="RPOL8c"/>
    <property type="match status" value="1"/>
</dbReference>
<dbReference type="GO" id="GO:0005665">
    <property type="term" value="C:RNA polymerase II, core complex"/>
    <property type="evidence" value="ECO:0007669"/>
    <property type="project" value="UniProtKB-UniRule"/>
</dbReference>
<protein>
    <recommendedName>
        <fullName evidence="4">DNA-directed RNA polymerases I, II, and III subunit RPABC3</fullName>
    </recommendedName>
</protein>
<organism evidence="5">
    <name type="scientific">Hemiselmis andersenii</name>
    <name type="common">Cryptophyte alga</name>
    <dbReference type="NCBI Taxonomy" id="464988"/>
    <lineage>
        <taxon>Eukaryota</taxon>
        <taxon>Cryptophyceae</taxon>
        <taxon>Cryptomonadales</taxon>
        <taxon>Hemiselmidaceae</taxon>
        <taxon>Hemiselmis</taxon>
    </lineage>
</organism>
<comment type="function">
    <text evidence="4">DNA-dependent RNA polymerase catalyzes the transcription of DNA into RNA using the four ribonucleoside triphosphates as substrates. Common component of RNA polymerases I, II and III which synthesize ribosomal RNA precursors, mRNA precursors and many functional non-coding RNAs, and small RNAs, such as 5S rRNA and tRNAs, respectively.</text>
</comment>